<gene>
    <name evidence="8" type="primary">LOC106151284</name>
</gene>
<dbReference type="AlphaFoldDB" id="A0A1S3H358"/>
<feature type="transmembrane region" description="Helical" evidence="6">
    <location>
        <begin position="87"/>
        <end position="111"/>
    </location>
</feature>
<dbReference type="PANTHER" id="PTHR21419">
    <property type="match status" value="1"/>
</dbReference>
<evidence type="ECO:0000256" key="1">
    <source>
        <dbReference type="ARBA" id="ARBA00004167"/>
    </source>
</evidence>
<evidence type="ECO:0000256" key="6">
    <source>
        <dbReference type="SAM" id="Phobius"/>
    </source>
</evidence>
<organism evidence="7 8">
    <name type="scientific">Lingula anatina</name>
    <name type="common">Brachiopod</name>
    <name type="synonym">Lingula unguis</name>
    <dbReference type="NCBI Taxonomy" id="7574"/>
    <lineage>
        <taxon>Eukaryota</taxon>
        <taxon>Metazoa</taxon>
        <taxon>Spiralia</taxon>
        <taxon>Lophotrochozoa</taxon>
        <taxon>Brachiopoda</taxon>
        <taxon>Linguliformea</taxon>
        <taxon>Lingulata</taxon>
        <taxon>Lingulida</taxon>
        <taxon>Linguloidea</taxon>
        <taxon>Lingulidae</taxon>
        <taxon>Lingula</taxon>
    </lineage>
</organism>
<sequence length="221" mass="24516">MDDEIRFQDSKFRRPKFVHPGRRYRQISFDIDANYSDVSESCEDEVFVDEPRNSDKTSSKPLLQPKNRARSPSFKIKRKYYRLRRCLKLLCCVLTAVSSCLLILAVVLFAMQKSGINVLGGSLYYGSAGQEPTSAHTPEVLGCSDIQVEDVWIAGFPKLITESAFRLVDVNGDGTLDVLFGFGTGADGHNVPELVCDIYFNGTRPCFGGVLSIDGATGREL</sequence>
<evidence type="ECO:0000256" key="4">
    <source>
        <dbReference type="ARBA" id="ARBA00023136"/>
    </source>
</evidence>
<evidence type="ECO:0000313" key="8">
    <source>
        <dbReference type="RefSeq" id="XP_013379916.1"/>
    </source>
</evidence>
<dbReference type="Proteomes" id="UP000085678">
    <property type="component" value="Unplaced"/>
</dbReference>
<feature type="non-terminal residue" evidence="8">
    <location>
        <position position="221"/>
    </location>
</feature>
<dbReference type="InterPro" id="IPR045232">
    <property type="entry name" value="FAM234"/>
</dbReference>
<evidence type="ECO:0000256" key="3">
    <source>
        <dbReference type="ARBA" id="ARBA00022989"/>
    </source>
</evidence>
<keyword evidence="2 6" id="KW-0812">Transmembrane</keyword>
<feature type="region of interest" description="Disordered" evidence="5">
    <location>
        <begin position="48"/>
        <end position="69"/>
    </location>
</feature>
<dbReference type="RefSeq" id="XP_013379916.1">
    <property type="nucleotide sequence ID" value="XM_013524462.1"/>
</dbReference>
<proteinExistence type="predicted"/>
<protein>
    <submittedName>
        <fullName evidence="8">Uncharacterized protein LOC106151284</fullName>
    </submittedName>
</protein>
<keyword evidence="7" id="KW-1185">Reference proteome</keyword>
<feature type="compositionally biased region" description="Basic and acidic residues" evidence="5">
    <location>
        <begin position="49"/>
        <end position="58"/>
    </location>
</feature>
<dbReference type="GO" id="GO:0016020">
    <property type="term" value="C:membrane"/>
    <property type="evidence" value="ECO:0007669"/>
    <property type="project" value="UniProtKB-SubCell"/>
</dbReference>
<dbReference type="PANTHER" id="PTHR21419:SF36">
    <property type="entry name" value="PROTEIN FAM234A-LIKE"/>
    <property type="match status" value="1"/>
</dbReference>
<keyword evidence="3 6" id="KW-1133">Transmembrane helix</keyword>
<evidence type="ECO:0000313" key="7">
    <source>
        <dbReference type="Proteomes" id="UP000085678"/>
    </source>
</evidence>
<name>A0A1S3H358_LINAN</name>
<comment type="subcellular location">
    <subcellularLocation>
        <location evidence="1">Membrane</location>
        <topology evidence="1">Single-pass membrane protein</topology>
    </subcellularLocation>
</comment>
<dbReference type="InParanoid" id="A0A1S3H358"/>
<evidence type="ECO:0000256" key="5">
    <source>
        <dbReference type="SAM" id="MobiDB-lite"/>
    </source>
</evidence>
<evidence type="ECO:0000256" key="2">
    <source>
        <dbReference type="ARBA" id="ARBA00022692"/>
    </source>
</evidence>
<dbReference type="GeneID" id="106151284"/>
<dbReference type="KEGG" id="lak:106151284"/>
<dbReference type="OrthoDB" id="567787at2759"/>
<reference evidence="8" key="1">
    <citation type="submission" date="2025-08" db="UniProtKB">
        <authorList>
            <consortium name="RefSeq"/>
        </authorList>
    </citation>
    <scope>IDENTIFICATION</scope>
    <source>
        <tissue evidence="8">Gonads</tissue>
    </source>
</reference>
<keyword evidence="4 6" id="KW-0472">Membrane</keyword>
<accession>A0A1S3H358</accession>